<reference evidence="1" key="1">
    <citation type="journal article" date="2021" name="Open Biol.">
        <title>Shared evolutionary footprints suggest mitochondrial oxidative damage underlies multiple complex I losses in fungi.</title>
        <authorList>
            <person name="Schikora-Tamarit M.A."/>
            <person name="Marcet-Houben M."/>
            <person name="Nosek J."/>
            <person name="Gabaldon T."/>
        </authorList>
    </citation>
    <scope>NUCLEOTIDE SEQUENCE</scope>
    <source>
        <strain evidence="1">CBS2887</strain>
    </source>
</reference>
<proteinExistence type="predicted"/>
<dbReference type="EMBL" id="JAEUBG010001025">
    <property type="protein sequence ID" value="KAH3687073.1"/>
    <property type="molecule type" value="Genomic_DNA"/>
</dbReference>
<sequence>MERASFNGVTVEFGCIKIGKFLLMLKMKNSELATSGSEQSEEGGADISTSPSESFLVASVVAAAGAEDGAAADSVGEEALPSSNGGNLASSLVLSINLFISISASSNPSLSFLIMA</sequence>
<dbReference type="AlphaFoldDB" id="A0A9P8QAL9"/>
<dbReference type="Proteomes" id="UP000774326">
    <property type="component" value="Unassembled WGS sequence"/>
</dbReference>
<evidence type="ECO:0000313" key="2">
    <source>
        <dbReference type="Proteomes" id="UP000774326"/>
    </source>
</evidence>
<accession>A0A9P8QAL9</accession>
<reference evidence="1" key="2">
    <citation type="submission" date="2021-01" db="EMBL/GenBank/DDBJ databases">
        <authorList>
            <person name="Schikora-Tamarit M.A."/>
        </authorList>
    </citation>
    <scope>NUCLEOTIDE SEQUENCE</scope>
    <source>
        <strain evidence="1">CBS2887</strain>
    </source>
</reference>
<comment type="caution">
    <text evidence="1">The sequence shown here is derived from an EMBL/GenBank/DDBJ whole genome shotgun (WGS) entry which is preliminary data.</text>
</comment>
<name>A0A9P8QAL9_WICPI</name>
<gene>
    <name evidence="1" type="ORF">WICPIJ_001946</name>
</gene>
<evidence type="ECO:0000313" key="1">
    <source>
        <dbReference type="EMBL" id="KAH3687073.1"/>
    </source>
</evidence>
<protein>
    <submittedName>
        <fullName evidence="1">Uncharacterized protein</fullName>
    </submittedName>
</protein>
<keyword evidence="2" id="KW-1185">Reference proteome</keyword>
<organism evidence="1 2">
    <name type="scientific">Wickerhamomyces pijperi</name>
    <name type="common">Yeast</name>
    <name type="synonym">Pichia pijperi</name>
    <dbReference type="NCBI Taxonomy" id="599730"/>
    <lineage>
        <taxon>Eukaryota</taxon>
        <taxon>Fungi</taxon>
        <taxon>Dikarya</taxon>
        <taxon>Ascomycota</taxon>
        <taxon>Saccharomycotina</taxon>
        <taxon>Saccharomycetes</taxon>
        <taxon>Phaffomycetales</taxon>
        <taxon>Wickerhamomycetaceae</taxon>
        <taxon>Wickerhamomyces</taxon>
    </lineage>
</organism>